<reference evidence="1" key="1">
    <citation type="submission" date="2014-11" db="EMBL/GenBank/DDBJ databases">
        <authorList>
            <person name="Amaro Gonzalez C."/>
        </authorList>
    </citation>
    <scope>NUCLEOTIDE SEQUENCE</scope>
</reference>
<sequence length="32" mass="3847">MKITITARFYFSFLFQLVTPSQQSPHFRPTQK</sequence>
<protein>
    <submittedName>
        <fullName evidence="1">Uncharacterized protein</fullName>
    </submittedName>
</protein>
<organism evidence="1">
    <name type="scientific">Anguilla anguilla</name>
    <name type="common">European freshwater eel</name>
    <name type="synonym">Muraena anguilla</name>
    <dbReference type="NCBI Taxonomy" id="7936"/>
    <lineage>
        <taxon>Eukaryota</taxon>
        <taxon>Metazoa</taxon>
        <taxon>Chordata</taxon>
        <taxon>Craniata</taxon>
        <taxon>Vertebrata</taxon>
        <taxon>Euteleostomi</taxon>
        <taxon>Actinopterygii</taxon>
        <taxon>Neopterygii</taxon>
        <taxon>Teleostei</taxon>
        <taxon>Anguilliformes</taxon>
        <taxon>Anguillidae</taxon>
        <taxon>Anguilla</taxon>
    </lineage>
</organism>
<proteinExistence type="predicted"/>
<accession>A0A0E9S396</accession>
<evidence type="ECO:0000313" key="1">
    <source>
        <dbReference type="EMBL" id="JAH35150.1"/>
    </source>
</evidence>
<dbReference type="EMBL" id="GBXM01073427">
    <property type="protein sequence ID" value="JAH35150.1"/>
    <property type="molecule type" value="Transcribed_RNA"/>
</dbReference>
<name>A0A0E9S396_ANGAN</name>
<dbReference type="AlphaFoldDB" id="A0A0E9S396"/>
<reference evidence="1" key="2">
    <citation type="journal article" date="2015" name="Fish Shellfish Immunol.">
        <title>Early steps in the European eel (Anguilla anguilla)-Vibrio vulnificus interaction in the gills: Role of the RtxA13 toxin.</title>
        <authorList>
            <person name="Callol A."/>
            <person name="Pajuelo D."/>
            <person name="Ebbesson L."/>
            <person name="Teles M."/>
            <person name="MacKenzie S."/>
            <person name="Amaro C."/>
        </authorList>
    </citation>
    <scope>NUCLEOTIDE SEQUENCE</scope>
</reference>